<dbReference type="InterPro" id="IPR015422">
    <property type="entry name" value="PyrdxlP-dep_Trfase_small"/>
</dbReference>
<dbReference type="InterPro" id="IPR004636">
    <property type="entry name" value="AcOrn/SuccOrn_fam"/>
</dbReference>
<comment type="pathway">
    <text evidence="5">Amino-acid biosynthesis; L-arginine biosynthesis; N(2)-acetyl-L-ornithine from L-glutamate: step 4/4.</text>
</comment>
<feature type="binding site" evidence="5">
    <location>
        <position position="146"/>
    </location>
    <ligand>
        <name>pyridoxal 5'-phosphate</name>
        <dbReference type="ChEBI" id="CHEBI:597326"/>
    </ligand>
</feature>
<dbReference type="PROSITE" id="PS00600">
    <property type="entry name" value="AA_TRANSFER_CLASS_3"/>
    <property type="match status" value="1"/>
</dbReference>
<dbReference type="FunFam" id="3.40.640.10:FF:000004">
    <property type="entry name" value="Acetylornithine aminotransferase"/>
    <property type="match status" value="1"/>
</dbReference>
<proteinExistence type="inferred from homology"/>
<keyword evidence="2 5" id="KW-0028">Amino-acid biosynthesis</keyword>
<dbReference type="InterPro" id="IPR015421">
    <property type="entry name" value="PyrdxlP-dep_Trfase_major"/>
</dbReference>
<evidence type="ECO:0000256" key="2">
    <source>
        <dbReference type="ARBA" id="ARBA00022605"/>
    </source>
</evidence>
<dbReference type="AlphaFoldDB" id="A0A662DIY7"/>
<evidence type="ECO:0000313" key="7">
    <source>
        <dbReference type="Proteomes" id="UP000280417"/>
    </source>
</evidence>
<comment type="catalytic activity">
    <reaction evidence="5">
        <text>N(2)-acetyl-L-ornithine + 2-oxoglutarate = N-acetyl-L-glutamate 5-semialdehyde + L-glutamate</text>
        <dbReference type="Rhea" id="RHEA:18049"/>
        <dbReference type="ChEBI" id="CHEBI:16810"/>
        <dbReference type="ChEBI" id="CHEBI:29123"/>
        <dbReference type="ChEBI" id="CHEBI:29985"/>
        <dbReference type="ChEBI" id="CHEBI:57805"/>
        <dbReference type="EC" id="2.6.1.11"/>
    </reaction>
</comment>
<evidence type="ECO:0000256" key="4">
    <source>
        <dbReference type="ARBA" id="ARBA00022898"/>
    </source>
</evidence>
<gene>
    <name evidence="5" type="primary">argD</name>
    <name evidence="6" type="ORF">DRJ04_02745</name>
</gene>
<dbReference type="SUPFAM" id="SSF53383">
    <property type="entry name" value="PLP-dependent transferases"/>
    <property type="match status" value="1"/>
</dbReference>
<dbReference type="EC" id="2.6.1.11" evidence="5"/>
<dbReference type="PIRSF" id="PIRSF000521">
    <property type="entry name" value="Transaminase_4ab_Lys_Orn"/>
    <property type="match status" value="1"/>
</dbReference>
<evidence type="ECO:0000313" key="6">
    <source>
        <dbReference type="EMBL" id="RLE14271.1"/>
    </source>
</evidence>
<keyword evidence="5" id="KW-0055">Arginine biosynthesis</keyword>
<comment type="subcellular location">
    <subcellularLocation>
        <location evidence="5">Cytoplasm</location>
    </subcellularLocation>
</comment>
<comment type="miscellaneous">
    <text evidence="5">May also have succinyldiaminopimelate aminotransferase activity, thus carrying out the corresponding step in lysine biosynthesis.</text>
</comment>
<reference evidence="6 7" key="1">
    <citation type="submission" date="2018-06" db="EMBL/GenBank/DDBJ databases">
        <title>Extensive metabolic versatility and redundancy in microbially diverse, dynamic hydrothermal sediments.</title>
        <authorList>
            <person name="Dombrowski N."/>
            <person name="Teske A."/>
            <person name="Baker B.J."/>
        </authorList>
    </citation>
    <scope>NUCLEOTIDE SEQUENCE [LARGE SCALE GENOMIC DNA]</scope>
    <source>
        <strain evidence="6">B3_G15</strain>
    </source>
</reference>
<dbReference type="PANTHER" id="PTHR11986">
    <property type="entry name" value="AMINOTRANSFERASE CLASS III"/>
    <property type="match status" value="1"/>
</dbReference>
<dbReference type="EMBL" id="QMQA01000052">
    <property type="protein sequence ID" value="RLE14271.1"/>
    <property type="molecule type" value="Genomic_DNA"/>
</dbReference>
<keyword evidence="5" id="KW-0963">Cytoplasm</keyword>
<dbReference type="GO" id="GO:0042802">
    <property type="term" value="F:identical protein binding"/>
    <property type="evidence" value="ECO:0007669"/>
    <property type="project" value="TreeGrafter"/>
</dbReference>
<comment type="similarity">
    <text evidence="5">Belongs to the class-III pyridoxal-phosphate-dependent aminotransferase family. ArgD subfamily.</text>
</comment>
<evidence type="ECO:0000256" key="1">
    <source>
        <dbReference type="ARBA" id="ARBA00022576"/>
    </source>
</evidence>
<feature type="binding site" evidence="5">
    <location>
        <position position="289"/>
    </location>
    <ligand>
        <name>pyridoxal 5'-phosphate</name>
        <dbReference type="ChEBI" id="CHEBI:597326"/>
    </ligand>
</feature>
<dbReference type="GO" id="GO:0030170">
    <property type="term" value="F:pyridoxal phosphate binding"/>
    <property type="evidence" value="ECO:0007669"/>
    <property type="project" value="InterPro"/>
</dbReference>
<name>A0A662DIY7_UNCAE</name>
<sequence length="408" mass="45811">MNCEKLPPKTDTQKIIEEAQKYLMPTYSRLPIVIDRGEGVRVWDKEGKVYLDFISGIGVMALGYSHPEICKIIKNQSHRLIHCSNLYHIETQAKLARKLCELSFADRVFFCNSGAEANEAAIKLARKFGNKHKKGAYEIIAMDNSFHGRTLATVGLTGQEKYRKWFEPFPPGFKFISFNNTDELEESITSKTCAVIMEPIQGEGGIEEATPEFVEAARRICTEKEVLLIFDEVQCGLGRTGRWFAYQHYNIEPDIITLAKPLAAGFPIGATLARENVATIFSPGDHASTFGGGSLICSVALGFLEIMEKENLVEKAKRMGDYFKEKLFSLKNQFSFIRRVKGKGLMLGLELEFKGKPVVDIAREKGLLINVTHERVLRFLPPLIVGKEEIDEAILILVEALKKASKNQ</sequence>
<evidence type="ECO:0000256" key="3">
    <source>
        <dbReference type="ARBA" id="ARBA00022679"/>
    </source>
</evidence>
<feature type="binding site" evidence="5">
    <location>
        <position position="149"/>
    </location>
    <ligand>
        <name>N(2)-acetyl-L-ornithine</name>
        <dbReference type="ChEBI" id="CHEBI:57805"/>
    </ligand>
</feature>
<accession>A0A662DIY7</accession>
<dbReference type="GO" id="GO:0006526">
    <property type="term" value="P:L-arginine biosynthetic process"/>
    <property type="evidence" value="ECO:0007669"/>
    <property type="project" value="UniProtKB-UniRule"/>
</dbReference>
<keyword evidence="1 5" id="KW-0032">Aminotransferase</keyword>
<dbReference type="HAMAP" id="MF_01107">
    <property type="entry name" value="ArgD_aminotrans_3"/>
    <property type="match status" value="1"/>
</dbReference>
<dbReference type="PANTHER" id="PTHR11986:SF79">
    <property type="entry name" value="ACETYLORNITHINE AMINOTRANSFERASE, MITOCHONDRIAL"/>
    <property type="match status" value="1"/>
</dbReference>
<feature type="binding site" evidence="5">
    <location>
        <position position="288"/>
    </location>
    <ligand>
        <name>N(2)-acetyl-L-ornithine</name>
        <dbReference type="ChEBI" id="CHEBI:57805"/>
    </ligand>
</feature>
<dbReference type="NCBIfam" id="TIGR00707">
    <property type="entry name" value="argD"/>
    <property type="match status" value="1"/>
</dbReference>
<dbReference type="GO" id="GO:0005737">
    <property type="term" value="C:cytoplasm"/>
    <property type="evidence" value="ECO:0007669"/>
    <property type="project" value="UniProtKB-SubCell"/>
</dbReference>
<dbReference type="Pfam" id="PF00202">
    <property type="entry name" value="Aminotran_3"/>
    <property type="match status" value="1"/>
</dbReference>
<feature type="modified residue" description="N6-(pyridoxal phosphate)lysine" evidence="5">
    <location>
        <position position="260"/>
    </location>
</feature>
<keyword evidence="4 5" id="KW-0663">Pyridoxal phosphate</keyword>
<evidence type="ECO:0000256" key="5">
    <source>
        <dbReference type="HAMAP-Rule" id="MF_01107"/>
    </source>
</evidence>
<comment type="subunit">
    <text evidence="5">Homodimer.</text>
</comment>
<dbReference type="InterPro" id="IPR049704">
    <property type="entry name" value="Aminotrans_3_PPA_site"/>
</dbReference>
<protein>
    <recommendedName>
        <fullName evidence="5">Acetylornithine aminotransferase</fullName>
        <shortName evidence="5">ACOAT</shortName>
        <ecNumber evidence="5">2.6.1.11</ecNumber>
    </recommendedName>
</protein>
<feature type="binding site" evidence="5">
    <location>
        <begin position="114"/>
        <end position="115"/>
    </location>
    <ligand>
        <name>pyridoxal 5'-phosphate</name>
        <dbReference type="ChEBI" id="CHEBI:597326"/>
    </ligand>
</feature>
<comment type="caution">
    <text evidence="6">The sequence shown here is derived from an EMBL/GenBank/DDBJ whole genome shotgun (WGS) entry which is preliminary data.</text>
</comment>
<comment type="cofactor">
    <cofactor evidence="5">
        <name>pyridoxal 5'-phosphate</name>
        <dbReference type="ChEBI" id="CHEBI:597326"/>
    </cofactor>
    <text evidence="5">Binds 1 pyridoxal phosphate per subunit.</text>
</comment>
<dbReference type="InterPro" id="IPR005814">
    <property type="entry name" value="Aminotrans_3"/>
</dbReference>
<organism evidence="6 7">
    <name type="scientific">Aerophobetes bacterium</name>
    <dbReference type="NCBI Taxonomy" id="2030807"/>
    <lineage>
        <taxon>Bacteria</taxon>
        <taxon>Candidatus Aerophobota</taxon>
    </lineage>
</organism>
<dbReference type="Gene3D" id="3.90.1150.10">
    <property type="entry name" value="Aspartate Aminotransferase, domain 1"/>
    <property type="match status" value="1"/>
</dbReference>
<dbReference type="UniPathway" id="UPA00068">
    <property type="reaction ID" value="UER00109"/>
</dbReference>
<dbReference type="CDD" id="cd00610">
    <property type="entry name" value="OAT_like"/>
    <property type="match status" value="1"/>
</dbReference>
<dbReference type="Proteomes" id="UP000280417">
    <property type="component" value="Unassembled WGS sequence"/>
</dbReference>
<dbReference type="InterPro" id="IPR050103">
    <property type="entry name" value="Class-III_PLP-dep_AT"/>
</dbReference>
<keyword evidence="3 5" id="KW-0808">Transferase</keyword>
<dbReference type="GO" id="GO:0003992">
    <property type="term" value="F:N2-acetyl-L-ornithine:2-oxoglutarate 5-aminotransferase activity"/>
    <property type="evidence" value="ECO:0007669"/>
    <property type="project" value="UniProtKB-UniRule"/>
</dbReference>
<dbReference type="NCBIfam" id="NF002325">
    <property type="entry name" value="PRK01278.1"/>
    <property type="match status" value="1"/>
</dbReference>
<dbReference type="InterPro" id="IPR015424">
    <property type="entry name" value="PyrdxlP-dep_Trfase"/>
</dbReference>
<feature type="binding site" evidence="5">
    <location>
        <begin position="231"/>
        <end position="234"/>
    </location>
    <ligand>
        <name>pyridoxal 5'-phosphate</name>
        <dbReference type="ChEBI" id="CHEBI:597326"/>
    </ligand>
</feature>
<dbReference type="Gene3D" id="3.40.640.10">
    <property type="entry name" value="Type I PLP-dependent aspartate aminotransferase-like (Major domain)"/>
    <property type="match status" value="1"/>
</dbReference>